<keyword evidence="1" id="KW-0472">Membrane</keyword>
<protein>
    <recommendedName>
        <fullName evidence="4">AI-2E family transporter</fullName>
    </recommendedName>
</protein>
<keyword evidence="1" id="KW-0812">Transmembrane</keyword>
<evidence type="ECO:0000256" key="1">
    <source>
        <dbReference type="SAM" id="Phobius"/>
    </source>
</evidence>
<feature type="transmembrane region" description="Helical" evidence="1">
    <location>
        <begin position="32"/>
        <end position="51"/>
    </location>
</feature>
<evidence type="ECO:0000313" key="2">
    <source>
        <dbReference type="EMBL" id="MFC6890143.1"/>
    </source>
</evidence>
<dbReference type="AlphaFoldDB" id="A0ABD5UQX0"/>
<dbReference type="EMBL" id="JBHSXI010000016">
    <property type="protein sequence ID" value="MFC6890143.1"/>
    <property type="molecule type" value="Genomic_DNA"/>
</dbReference>
<organism evidence="2 3">
    <name type="scientific">Halorubrum trueperi</name>
    <dbReference type="NCBI Taxonomy" id="2004704"/>
    <lineage>
        <taxon>Archaea</taxon>
        <taxon>Methanobacteriati</taxon>
        <taxon>Methanobacteriota</taxon>
        <taxon>Stenosarchaea group</taxon>
        <taxon>Halobacteria</taxon>
        <taxon>Halobacteriales</taxon>
        <taxon>Haloferacaceae</taxon>
        <taxon>Halorubrum</taxon>
    </lineage>
</organism>
<dbReference type="RefSeq" id="WP_379769716.1">
    <property type="nucleotide sequence ID" value="NZ_JBHSXI010000016.1"/>
</dbReference>
<reference evidence="2 3" key="1">
    <citation type="journal article" date="2019" name="Int. J. Syst. Evol. Microbiol.">
        <title>The Global Catalogue of Microorganisms (GCM) 10K type strain sequencing project: providing services to taxonomists for standard genome sequencing and annotation.</title>
        <authorList>
            <consortium name="The Broad Institute Genomics Platform"/>
            <consortium name="The Broad Institute Genome Sequencing Center for Infectious Disease"/>
            <person name="Wu L."/>
            <person name="Ma J."/>
        </authorList>
    </citation>
    <scope>NUCLEOTIDE SEQUENCE [LARGE SCALE GENOMIC DNA]</scope>
    <source>
        <strain evidence="2 3">Y73</strain>
    </source>
</reference>
<evidence type="ECO:0008006" key="4">
    <source>
        <dbReference type="Google" id="ProtNLM"/>
    </source>
</evidence>
<sequence>MSSSSTADRPTDGGDPRLLGGMFDLEEFRRRNAVSLGMDALILVSTGFLAILFTKGFWPSAIAAVPIATLLYFGWASSKGFFVSQLLAIALALVATATYMLPY</sequence>
<gene>
    <name evidence="2" type="ORF">ACFQEY_14155</name>
</gene>
<name>A0ABD5UQX0_9EURY</name>
<comment type="caution">
    <text evidence="2">The sequence shown here is derived from an EMBL/GenBank/DDBJ whole genome shotgun (WGS) entry which is preliminary data.</text>
</comment>
<evidence type="ECO:0000313" key="3">
    <source>
        <dbReference type="Proteomes" id="UP001596333"/>
    </source>
</evidence>
<keyword evidence="3" id="KW-1185">Reference proteome</keyword>
<feature type="transmembrane region" description="Helical" evidence="1">
    <location>
        <begin position="82"/>
        <end position="101"/>
    </location>
</feature>
<proteinExistence type="predicted"/>
<accession>A0ABD5UQX0</accession>
<dbReference type="Proteomes" id="UP001596333">
    <property type="component" value="Unassembled WGS sequence"/>
</dbReference>
<feature type="transmembrane region" description="Helical" evidence="1">
    <location>
        <begin position="57"/>
        <end position="75"/>
    </location>
</feature>
<keyword evidence="1" id="KW-1133">Transmembrane helix</keyword>